<evidence type="ECO:0000256" key="5">
    <source>
        <dbReference type="ARBA" id="ARBA00023136"/>
    </source>
</evidence>
<comment type="subcellular location">
    <subcellularLocation>
        <location evidence="1">Cell membrane</location>
    </subcellularLocation>
    <subcellularLocation>
        <location evidence="2">Cell projection</location>
        <location evidence="2">Neuron projection</location>
    </subcellularLocation>
</comment>
<evidence type="ECO:0000256" key="2">
    <source>
        <dbReference type="ARBA" id="ARBA00004487"/>
    </source>
</evidence>
<dbReference type="CDD" id="cd18316">
    <property type="entry name" value="BTB_POZ_KCTD-like"/>
    <property type="match status" value="1"/>
</dbReference>
<evidence type="ECO:0000256" key="6">
    <source>
        <dbReference type="ARBA" id="ARBA00023273"/>
    </source>
</evidence>
<dbReference type="PANTHER" id="PTHR14499">
    <property type="entry name" value="POTASSIUM CHANNEL TETRAMERIZATION DOMAIN-CONTAINING"/>
    <property type="match status" value="1"/>
</dbReference>
<evidence type="ECO:0000256" key="4">
    <source>
        <dbReference type="ARBA" id="ARBA00022553"/>
    </source>
</evidence>
<keyword evidence="3" id="KW-1003">Cell membrane</keyword>
<dbReference type="PANTHER" id="PTHR14499:SF74">
    <property type="entry name" value="ZETA_TOXIN DOMAIN-CONTAINING PROTEIN"/>
    <property type="match status" value="1"/>
</dbReference>
<name>A0A0M3HUQ5_ASCLU</name>
<dbReference type="WBParaSite" id="ALUE_0000656201-mRNA-1">
    <property type="protein sequence ID" value="ALUE_0000656201-mRNA-1"/>
    <property type="gene ID" value="ALUE_0000656201"/>
</dbReference>
<dbReference type="AlphaFoldDB" id="A0A0M3HUQ5"/>
<dbReference type="GO" id="GO:0043005">
    <property type="term" value="C:neuron projection"/>
    <property type="evidence" value="ECO:0007669"/>
    <property type="project" value="UniProtKB-SubCell"/>
</dbReference>
<keyword evidence="8" id="KW-1185">Reference proteome</keyword>
<keyword evidence="5" id="KW-0472">Membrane</keyword>
<evidence type="ECO:0000259" key="7">
    <source>
        <dbReference type="Pfam" id="PF23110"/>
    </source>
</evidence>
<reference evidence="9" key="1">
    <citation type="submission" date="2017-02" db="UniProtKB">
        <authorList>
            <consortium name="WormBaseParasite"/>
        </authorList>
    </citation>
    <scope>IDENTIFICATION</scope>
</reference>
<proteinExistence type="predicted"/>
<evidence type="ECO:0000256" key="1">
    <source>
        <dbReference type="ARBA" id="ARBA00004236"/>
    </source>
</evidence>
<keyword evidence="4" id="KW-0597">Phosphoprotein</keyword>
<sequence>MTGEQTLINIDVEGQHVWTMRHVLMRSPESRLWMSIERSALSEDNADTPFLVSNGTIFLDGDAELVRILINALRHPKMELVVPDNFDKWSALLAEAHYLGLKQIEQWIRQNAPQPNMITLAYHGAVPVGIQAFATDVNFRKISRILVSGKVTACRQVFGESLNEARDVAMESEGRYTSRFFLKHTSLERALDALTSNGFKFTSANSHSPSGAVETICTDEQCYIHYTQFIFIRNPSLAI</sequence>
<evidence type="ECO:0000313" key="8">
    <source>
        <dbReference type="Proteomes" id="UP000036681"/>
    </source>
</evidence>
<dbReference type="Pfam" id="PF23110">
    <property type="entry name" value="H1_KCTD8_12_16"/>
    <property type="match status" value="1"/>
</dbReference>
<dbReference type="Gene3D" id="3.30.710.10">
    <property type="entry name" value="Potassium Channel Kv1.1, Chain A"/>
    <property type="match status" value="1"/>
</dbReference>
<dbReference type="SUPFAM" id="SSF54695">
    <property type="entry name" value="POZ domain"/>
    <property type="match status" value="1"/>
</dbReference>
<dbReference type="CDD" id="cd22204">
    <property type="entry name" value="H1_KCTD12-like"/>
    <property type="match status" value="1"/>
</dbReference>
<organism evidence="8 9">
    <name type="scientific">Ascaris lumbricoides</name>
    <name type="common">Giant roundworm</name>
    <dbReference type="NCBI Taxonomy" id="6252"/>
    <lineage>
        <taxon>Eukaryota</taxon>
        <taxon>Metazoa</taxon>
        <taxon>Ecdysozoa</taxon>
        <taxon>Nematoda</taxon>
        <taxon>Chromadorea</taxon>
        <taxon>Rhabditida</taxon>
        <taxon>Spirurina</taxon>
        <taxon>Ascaridomorpha</taxon>
        <taxon>Ascaridoidea</taxon>
        <taxon>Ascarididae</taxon>
        <taxon>Ascaris</taxon>
    </lineage>
</organism>
<protein>
    <submittedName>
        <fullName evidence="9">BTB_2 domain-containing protein</fullName>
    </submittedName>
</protein>
<dbReference type="GO" id="GO:0005886">
    <property type="term" value="C:plasma membrane"/>
    <property type="evidence" value="ECO:0007669"/>
    <property type="project" value="UniProtKB-SubCell"/>
</dbReference>
<accession>A0A0M3HUQ5</accession>
<evidence type="ECO:0000313" key="9">
    <source>
        <dbReference type="WBParaSite" id="ALUE_0000656201-mRNA-1"/>
    </source>
</evidence>
<dbReference type="InterPro" id="IPR011333">
    <property type="entry name" value="SKP1/BTB/POZ_sf"/>
</dbReference>
<keyword evidence="6" id="KW-0966">Cell projection</keyword>
<feature type="domain" description="KCTD8/12/16 H1" evidence="7">
    <location>
        <begin position="117"/>
        <end position="233"/>
    </location>
</feature>
<dbReference type="InterPro" id="IPR057093">
    <property type="entry name" value="H1_KCTD8_12_16"/>
</dbReference>
<evidence type="ECO:0000256" key="3">
    <source>
        <dbReference type="ARBA" id="ARBA00022475"/>
    </source>
</evidence>
<dbReference type="Proteomes" id="UP000036681">
    <property type="component" value="Unplaced"/>
</dbReference>